<name>A0ABS2MNK4_9FIRM</name>
<dbReference type="InterPro" id="IPR017585">
    <property type="entry name" value="SAF_FlgA"/>
</dbReference>
<feature type="domain" description="SAF" evidence="1">
    <location>
        <begin position="34"/>
        <end position="96"/>
    </location>
</feature>
<organism evidence="2 3">
    <name type="scientific">Fusibacter tunisiensis</name>
    <dbReference type="NCBI Taxonomy" id="1008308"/>
    <lineage>
        <taxon>Bacteria</taxon>
        <taxon>Bacillati</taxon>
        <taxon>Bacillota</taxon>
        <taxon>Clostridia</taxon>
        <taxon>Eubacteriales</taxon>
        <taxon>Eubacteriales Family XII. Incertae Sedis</taxon>
        <taxon>Fusibacter</taxon>
    </lineage>
</organism>
<dbReference type="Gene3D" id="3.90.1210.10">
    <property type="entry name" value="Antifreeze-like/N-acetylneuraminic acid synthase C-terminal domain"/>
    <property type="match status" value="1"/>
</dbReference>
<gene>
    <name evidence="2" type="ORF">JOC49_000489</name>
</gene>
<accession>A0ABS2MNK4</accession>
<dbReference type="Proteomes" id="UP000767854">
    <property type="component" value="Unassembled WGS sequence"/>
</dbReference>
<dbReference type="SMART" id="SM00858">
    <property type="entry name" value="SAF"/>
    <property type="match status" value="1"/>
</dbReference>
<keyword evidence="3" id="KW-1185">Reference proteome</keyword>
<dbReference type="CDD" id="cd11614">
    <property type="entry name" value="SAF_CpaB_FlgA_like"/>
    <property type="match status" value="1"/>
</dbReference>
<dbReference type="EMBL" id="JAFBDT010000002">
    <property type="protein sequence ID" value="MBM7560975.1"/>
    <property type="molecule type" value="Genomic_DNA"/>
</dbReference>
<comment type="caution">
    <text evidence="2">The sequence shown here is derived from an EMBL/GenBank/DDBJ whole genome shotgun (WGS) entry which is preliminary data.</text>
</comment>
<evidence type="ECO:0000313" key="2">
    <source>
        <dbReference type="EMBL" id="MBM7560975.1"/>
    </source>
</evidence>
<reference evidence="2 3" key="1">
    <citation type="submission" date="2021-01" db="EMBL/GenBank/DDBJ databases">
        <title>Genomic Encyclopedia of Type Strains, Phase IV (KMG-IV): sequencing the most valuable type-strain genomes for metagenomic binning, comparative biology and taxonomic classification.</title>
        <authorList>
            <person name="Goeker M."/>
        </authorList>
    </citation>
    <scope>NUCLEOTIDE SEQUENCE [LARGE SCALE GENOMIC DNA]</scope>
    <source>
        <strain evidence="2 3">DSM 24436</strain>
    </source>
</reference>
<evidence type="ECO:0000313" key="3">
    <source>
        <dbReference type="Proteomes" id="UP000767854"/>
    </source>
</evidence>
<dbReference type="InterPro" id="IPR013974">
    <property type="entry name" value="SAF"/>
</dbReference>
<proteinExistence type="predicted"/>
<protein>
    <recommendedName>
        <fullName evidence="1">SAF domain-containing protein</fullName>
    </recommendedName>
</protein>
<sequence>MRKFIVAGILIVLGLLLTAAEVSWVKESQTSSKVRVVAIAKAITAGDKIRPSDLKYVELDEALYYNGYIDDQEIAIGQTVRFNMQEKTLVTRQHLEEQAFNKPGEGNSMTALKLEPELALCWAFEIGESVCVTFTDVGGSYTDLGQVKIKAVYDSYMEAGGMSEYVLLEGDSFVISNIVKHRKLGRLELVKQDVSASIK</sequence>
<dbReference type="Pfam" id="PF13144">
    <property type="entry name" value="ChapFlgA"/>
    <property type="match status" value="1"/>
</dbReference>
<dbReference type="RefSeq" id="WP_204661858.1">
    <property type="nucleotide sequence ID" value="NZ_JAFBDT010000002.1"/>
</dbReference>
<evidence type="ECO:0000259" key="1">
    <source>
        <dbReference type="SMART" id="SM00858"/>
    </source>
</evidence>